<protein>
    <submittedName>
        <fullName evidence="2">Uncharacterized protein</fullName>
    </submittedName>
</protein>
<feature type="transmembrane region" description="Helical" evidence="1">
    <location>
        <begin position="44"/>
        <end position="67"/>
    </location>
</feature>
<evidence type="ECO:0000313" key="2">
    <source>
        <dbReference type="EMBL" id="CRZ05727.1"/>
    </source>
</evidence>
<keyword evidence="1" id="KW-0472">Membrane</keyword>
<accession>A0A0H5QVF5</accession>
<dbReference type="AlphaFoldDB" id="A0A0H5QVF5"/>
<keyword evidence="1" id="KW-0812">Transmembrane</keyword>
<sequence length="108" mass="12819">MLRLNLKAAYNLTFLELHIQCCCRENSPLVCFFRYSPDDDCQYLLAWFILQVLTFVVQLNSMLLGLFKTDVCRIFQNNVFFENSTLKVKSQRNFTHNLSFYPSITLCW</sequence>
<dbReference type="EMBL" id="HACM01005285">
    <property type="protein sequence ID" value="CRZ05727.1"/>
    <property type="molecule type" value="Transcribed_RNA"/>
</dbReference>
<evidence type="ECO:0000256" key="1">
    <source>
        <dbReference type="SAM" id="Phobius"/>
    </source>
</evidence>
<organism evidence="2">
    <name type="scientific">Spongospora subterranea</name>
    <dbReference type="NCBI Taxonomy" id="70186"/>
    <lineage>
        <taxon>Eukaryota</taxon>
        <taxon>Sar</taxon>
        <taxon>Rhizaria</taxon>
        <taxon>Endomyxa</taxon>
        <taxon>Phytomyxea</taxon>
        <taxon>Plasmodiophorida</taxon>
        <taxon>Plasmodiophoridae</taxon>
        <taxon>Spongospora</taxon>
    </lineage>
</organism>
<reference evidence="2" key="1">
    <citation type="submission" date="2015-04" db="EMBL/GenBank/DDBJ databases">
        <title>The genome sequence of the plant pathogenic Rhizarian Plasmodiophora brassicae reveals insights in its biotrophic life cycle and the origin of chitin synthesis.</title>
        <authorList>
            <person name="Schwelm A."/>
            <person name="Fogelqvist J."/>
            <person name="Knaust A."/>
            <person name="Julke S."/>
            <person name="Lilja T."/>
            <person name="Dhandapani V."/>
            <person name="Bonilla-Rosso G."/>
            <person name="Karlsson M."/>
            <person name="Shevchenko A."/>
            <person name="Choi S.R."/>
            <person name="Kim H.G."/>
            <person name="Park J.Y."/>
            <person name="Lim Y.P."/>
            <person name="Ludwig-Muller J."/>
            <person name="Dixelius C."/>
        </authorList>
    </citation>
    <scope>NUCLEOTIDE SEQUENCE</scope>
    <source>
        <tissue evidence="2">Potato root galls</tissue>
    </source>
</reference>
<keyword evidence="1" id="KW-1133">Transmembrane helix</keyword>
<proteinExistence type="predicted"/>
<name>A0A0H5QVF5_9EUKA</name>